<gene>
    <name evidence="1" type="ORF">ETAA1_43770</name>
</gene>
<reference evidence="1 2" key="1">
    <citation type="submission" date="2019-02" db="EMBL/GenBank/DDBJ databases">
        <title>Deep-cultivation of Planctomycetes and their phenomic and genomic characterization uncovers novel biology.</title>
        <authorList>
            <person name="Wiegand S."/>
            <person name="Jogler M."/>
            <person name="Boedeker C."/>
            <person name="Pinto D."/>
            <person name="Vollmers J."/>
            <person name="Rivas-Marin E."/>
            <person name="Kohn T."/>
            <person name="Peeters S.H."/>
            <person name="Heuer A."/>
            <person name="Rast P."/>
            <person name="Oberbeckmann S."/>
            <person name="Bunk B."/>
            <person name="Jeske O."/>
            <person name="Meyerdierks A."/>
            <person name="Storesund J.E."/>
            <person name="Kallscheuer N."/>
            <person name="Luecker S."/>
            <person name="Lage O.M."/>
            <person name="Pohl T."/>
            <person name="Merkel B.J."/>
            <person name="Hornburger P."/>
            <person name="Mueller R.-W."/>
            <person name="Bruemmer F."/>
            <person name="Labrenz M."/>
            <person name="Spormann A.M."/>
            <person name="Op den Camp H."/>
            <person name="Overmann J."/>
            <person name="Amann R."/>
            <person name="Jetten M.S.M."/>
            <person name="Mascher T."/>
            <person name="Medema M.H."/>
            <person name="Devos D.P."/>
            <person name="Kaster A.-K."/>
            <person name="Ovreas L."/>
            <person name="Rohde M."/>
            <person name="Galperin M.Y."/>
            <person name="Jogler C."/>
        </authorList>
    </citation>
    <scope>NUCLEOTIDE SEQUENCE [LARGE SCALE GENOMIC DNA]</scope>
    <source>
        <strain evidence="1 2">ETA_A1</strain>
    </source>
</reference>
<name>A0A517XY11_9BACT</name>
<sequence>MARARRSPAASRVQAVQLVARSPAALFGGGAPDIAASFAPAETAGPSLLELVEYVPPPLPAAPDAAAGMFGFVAANTTAAAVAPVPITYDASRRSWRLLANYSYVYEGTTLTALEGFSFDLASIPRPLWWLIAPNELSVVAPLFHDLLYRYKGQLAQVQVDPYRTFTRREADDLFYHLMEVEGIAAWRRRAAYSAVRAAGGLSW</sequence>
<evidence type="ECO:0000313" key="2">
    <source>
        <dbReference type="Proteomes" id="UP000319576"/>
    </source>
</evidence>
<dbReference type="EMBL" id="CP036273">
    <property type="protein sequence ID" value="QDU22397.1"/>
    <property type="molecule type" value="Genomic_DNA"/>
</dbReference>
<organism evidence="1 2">
    <name type="scientific">Urbifossiella limnaea</name>
    <dbReference type="NCBI Taxonomy" id="2528023"/>
    <lineage>
        <taxon>Bacteria</taxon>
        <taxon>Pseudomonadati</taxon>
        <taxon>Planctomycetota</taxon>
        <taxon>Planctomycetia</taxon>
        <taxon>Gemmatales</taxon>
        <taxon>Gemmataceae</taxon>
        <taxon>Urbifossiella</taxon>
    </lineage>
</organism>
<evidence type="ECO:0000313" key="1">
    <source>
        <dbReference type="EMBL" id="QDU22397.1"/>
    </source>
</evidence>
<evidence type="ECO:0008006" key="3">
    <source>
        <dbReference type="Google" id="ProtNLM"/>
    </source>
</evidence>
<dbReference type="AlphaFoldDB" id="A0A517XY11"/>
<dbReference type="OrthoDB" id="88276at2"/>
<dbReference type="RefSeq" id="WP_145242094.1">
    <property type="nucleotide sequence ID" value="NZ_CP036273.1"/>
</dbReference>
<protein>
    <recommendedName>
        <fullName evidence="3">DUF1353 domain-containing protein</fullName>
    </recommendedName>
</protein>
<dbReference type="Proteomes" id="UP000319576">
    <property type="component" value="Chromosome"/>
</dbReference>
<keyword evidence="2" id="KW-1185">Reference proteome</keyword>
<dbReference type="Pfam" id="PF07087">
    <property type="entry name" value="DUF1353"/>
    <property type="match status" value="1"/>
</dbReference>
<accession>A0A517XY11</accession>
<proteinExistence type="predicted"/>
<dbReference type="KEGG" id="uli:ETAA1_43770"/>
<dbReference type="InterPro" id="IPR010767">
    <property type="entry name" value="Phage_CGC-2007_Cje0229"/>
</dbReference>